<gene>
    <name evidence="2" type="ORF">HOP12_13475</name>
</gene>
<reference evidence="2 3" key="1">
    <citation type="submission" date="2020-04" db="EMBL/GenBank/DDBJ databases">
        <title>Metagenomic profiling of ammonia- and methane-oxidizing microorganisms in a Dutch drinking water treatment plant.</title>
        <authorList>
            <person name="Poghosyan L."/>
            <person name="Leucker S."/>
        </authorList>
    </citation>
    <scope>NUCLEOTIDE SEQUENCE [LARGE SCALE GENOMIC DNA]</scope>
    <source>
        <strain evidence="2">S-RSF-IL-03</strain>
    </source>
</reference>
<name>A0A849SIF0_UNCEI</name>
<protein>
    <submittedName>
        <fullName evidence="2">Zf-HC2 domain-containing protein</fullName>
    </submittedName>
</protein>
<dbReference type="InterPro" id="IPR027383">
    <property type="entry name" value="Znf_put"/>
</dbReference>
<organism evidence="2 3">
    <name type="scientific">Eiseniibacteriota bacterium</name>
    <dbReference type="NCBI Taxonomy" id="2212470"/>
    <lineage>
        <taxon>Bacteria</taxon>
        <taxon>Candidatus Eiseniibacteriota</taxon>
    </lineage>
</organism>
<accession>A0A849SIF0</accession>
<dbReference type="Pfam" id="PF13490">
    <property type="entry name" value="zf-HC2"/>
    <property type="match status" value="1"/>
</dbReference>
<evidence type="ECO:0000259" key="1">
    <source>
        <dbReference type="Pfam" id="PF13490"/>
    </source>
</evidence>
<comment type="caution">
    <text evidence="2">The sequence shown here is derived from an EMBL/GenBank/DDBJ whole genome shotgun (WGS) entry which is preliminary data.</text>
</comment>
<sequence>MESTPRKRLNCEEVLSQLSDFLDADAREALCLAIQEHLHACHDCQLEVDTLKKTIMLYQAERPIELPSGVSDQLRVALSKVYGEPGGSKS</sequence>
<feature type="domain" description="Putative zinc-finger" evidence="1">
    <location>
        <begin position="11"/>
        <end position="45"/>
    </location>
</feature>
<proteinExistence type="predicted"/>
<evidence type="ECO:0000313" key="3">
    <source>
        <dbReference type="Proteomes" id="UP000580839"/>
    </source>
</evidence>
<dbReference type="AlphaFoldDB" id="A0A849SIF0"/>
<dbReference type="EMBL" id="JABFRW010000178">
    <property type="protein sequence ID" value="NOT35152.1"/>
    <property type="molecule type" value="Genomic_DNA"/>
</dbReference>
<evidence type="ECO:0000313" key="2">
    <source>
        <dbReference type="EMBL" id="NOT35152.1"/>
    </source>
</evidence>
<dbReference type="Proteomes" id="UP000580839">
    <property type="component" value="Unassembled WGS sequence"/>
</dbReference>